<proteinExistence type="predicted"/>
<dbReference type="Gene3D" id="2.100.10.30">
    <property type="entry name" value="Jacalin-like lectin domain"/>
    <property type="match status" value="1"/>
</dbReference>
<dbReference type="AlphaFoldDB" id="A0AAD8R5C9"/>
<dbReference type="CDD" id="cd09612">
    <property type="entry name" value="Jacalin"/>
    <property type="match status" value="1"/>
</dbReference>
<evidence type="ECO:0000256" key="1">
    <source>
        <dbReference type="ARBA" id="ARBA00022734"/>
    </source>
</evidence>
<dbReference type="Proteomes" id="UP001231189">
    <property type="component" value="Unassembled WGS sequence"/>
</dbReference>
<dbReference type="SMART" id="SM00915">
    <property type="entry name" value="Jacalin"/>
    <property type="match status" value="1"/>
</dbReference>
<sequence>MQEQVQCLFWMYFAMQPGKHDECMAMLYKICTKMVMDMHYEARVSCVRSRYAEKHNVRISKSQARNKHLDAWQYMQVVPQYVSSNKKCYVAMAKYWTSDEFKKKHEEGQIYRALMDSASHVQGSLPLEVARRREDAPKKLGPSGYGGIQGTAKEINSNSVPKTLKSVSIWSKGGNTGRINAISFTYYDKDNIEVNEGPWGTTDGTPNVISIGHDEYLTKLCVTTANNCVTSLTFNTSKPAVHGPMGKEPTTGDKAFTIDVDPDSIVAFFGRYDHYLRAIGAYSAPQA</sequence>
<name>A0AAD8R5C9_LOLMU</name>
<dbReference type="SUPFAM" id="SSF51101">
    <property type="entry name" value="Mannose-binding lectins"/>
    <property type="match status" value="1"/>
</dbReference>
<keyword evidence="1" id="KW-0430">Lectin</keyword>
<keyword evidence="5" id="KW-1185">Reference proteome</keyword>
<dbReference type="EMBL" id="JAUUTY010000007">
    <property type="protein sequence ID" value="KAK1613259.1"/>
    <property type="molecule type" value="Genomic_DNA"/>
</dbReference>
<reference evidence="4" key="1">
    <citation type="submission" date="2023-07" db="EMBL/GenBank/DDBJ databases">
        <title>A chromosome-level genome assembly of Lolium multiflorum.</title>
        <authorList>
            <person name="Chen Y."/>
            <person name="Copetti D."/>
            <person name="Kolliker R."/>
            <person name="Studer B."/>
        </authorList>
    </citation>
    <scope>NUCLEOTIDE SEQUENCE</scope>
    <source>
        <strain evidence="4">02402/16</strain>
        <tissue evidence="4">Leaf</tissue>
    </source>
</reference>
<dbReference type="InterPro" id="IPR036404">
    <property type="entry name" value="Jacalin-like_lectin_dom_sf"/>
</dbReference>
<protein>
    <recommendedName>
        <fullName evidence="3">Jacalin-type lectin domain-containing protein</fullName>
    </recommendedName>
</protein>
<gene>
    <name evidence="4" type="ORF">QYE76_036932</name>
</gene>
<dbReference type="GO" id="GO:0030246">
    <property type="term" value="F:carbohydrate binding"/>
    <property type="evidence" value="ECO:0007669"/>
    <property type="project" value="UniProtKB-KW"/>
</dbReference>
<evidence type="ECO:0000259" key="3">
    <source>
        <dbReference type="PROSITE" id="PS51752"/>
    </source>
</evidence>
<evidence type="ECO:0000256" key="2">
    <source>
        <dbReference type="SAM" id="MobiDB-lite"/>
    </source>
</evidence>
<accession>A0AAD8R5C9</accession>
<dbReference type="InterPro" id="IPR033734">
    <property type="entry name" value="Jacalin-like_lectin_dom_plant"/>
</dbReference>
<organism evidence="4 5">
    <name type="scientific">Lolium multiflorum</name>
    <name type="common">Italian ryegrass</name>
    <name type="synonym">Lolium perenne subsp. multiflorum</name>
    <dbReference type="NCBI Taxonomy" id="4521"/>
    <lineage>
        <taxon>Eukaryota</taxon>
        <taxon>Viridiplantae</taxon>
        <taxon>Streptophyta</taxon>
        <taxon>Embryophyta</taxon>
        <taxon>Tracheophyta</taxon>
        <taxon>Spermatophyta</taxon>
        <taxon>Magnoliopsida</taxon>
        <taxon>Liliopsida</taxon>
        <taxon>Poales</taxon>
        <taxon>Poaceae</taxon>
        <taxon>BOP clade</taxon>
        <taxon>Pooideae</taxon>
        <taxon>Poodae</taxon>
        <taxon>Poeae</taxon>
        <taxon>Poeae Chloroplast Group 2 (Poeae type)</taxon>
        <taxon>Loliodinae</taxon>
        <taxon>Loliinae</taxon>
        <taxon>Lolium</taxon>
    </lineage>
</organism>
<dbReference type="PANTHER" id="PTHR46506">
    <property type="entry name" value="OS05G0143600 PROTEIN"/>
    <property type="match status" value="1"/>
</dbReference>
<feature type="region of interest" description="Disordered" evidence="2">
    <location>
        <begin position="131"/>
        <end position="152"/>
    </location>
</feature>
<dbReference type="Pfam" id="PF01419">
    <property type="entry name" value="Jacalin"/>
    <property type="match status" value="1"/>
</dbReference>
<dbReference type="InterPro" id="IPR001229">
    <property type="entry name" value="Jacalin-like_lectin_dom"/>
</dbReference>
<evidence type="ECO:0000313" key="4">
    <source>
        <dbReference type="EMBL" id="KAK1613259.1"/>
    </source>
</evidence>
<dbReference type="PROSITE" id="PS51752">
    <property type="entry name" value="JACALIN_LECTIN"/>
    <property type="match status" value="1"/>
</dbReference>
<comment type="caution">
    <text evidence="4">The sequence shown here is derived from an EMBL/GenBank/DDBJ whole genome shotgun (WGS) entry which is preliminary data.</text>
</comment>
<feature type="domain" description="Jacalin-type lectin" evidence="3">
    <location>
        <begin position="137"/>
        <end position="285"/>
    </location>
</feature>
<evidence type="ECO:0000313" key="5">
    <source>
        <dbReference type="Proteomes" id="UP001231189"/>
    </source>
</evidence>